<name>A0A1L5YB10_9EUKA</name>
<gene>
    <name evidence="3" type="primary">MYN1_Chr_42</name>
    <name evidence="1" type="ORF">PCKR_077</name>
    <name evidence="2" type="ORF">PFK_077</name>
    <name evidence="3" type="ORF">PMYN1_Chma43</name>
</gene>
<evidence type="ECO:0000313" key="1">
    <source>
        <dbReference type="EMBL" id="APP87882.1"/>
    </source>
</evidence>
<geneLocation type="plastid" evidence="1"/>
<dbReference type="EMBL" id="KY124271">
    <property type="protein sequence ID" value="AQX44649.1"/>
    <property type="molecule type" value="Genomic_DNA"/>
</dbReference>
<dbReference type="AlphaFoldDB" id="A0A1L5YB10"/>
<dbReference type="Proteomes" id="UP000503178">
    <property type="component" value="Chromatophore Pltd"/>
</dbReference>
<sequence length="87" mass="9930">MSDIPPASRQCCPVCQVEIEHTIDNQYLVHFSRGNTGSLAKLWARVCQYLKTDDQCNQCLNQNPLLHGEISDTDYYNDIAPIEFPDK</sequence>
<reference evidence="3 4" key="2">
    <citation type="submission" date="2019-06" db="EMBL/GenBank/DDBJ databases">
        <title>A hidden player of endosymbiotic evolution: DNA virus triggered massive gene transfer.</title>
        <authorList>
            <person name="Matsuo M."/>
            <person name="Katahata A."/>
            <person name="Tachikawa M."/>
            <person name="Minakuchi Y."/>
            <person name="Noguchi H."/>
            <person name="Toyoda A."/>
            <person name="Fujiyama A."/>
            <person name="Suzuki Y."/>
            <person name="Satoh S."/>
            <person name="Nakayama T."/>
            <person name="Kamikawa R."/>
            <person name="Nomura M."/>
            <person name="Inagaki Y."/>
            <person name="Ishida K."/>
            <person name="Obokata J."/>
        </authorList>
    </citation>
    <scope>NUCLEOTIDE SEQUENCE [LARGE SCALE GENOMIC DNA]</scope>
    <source>
        <strain evidence="3 4">MYN1</strain>
    </source>
</reference>
<dbReference type="EMBL" id="KX897545">
    <property type="protein sequence ID" value="APP87882.1"/>
    <property type="molecule type" value="Genomic_DNA"/>
</dbReference>
<keyword evidence="1" id="KW-0934">Plastid</keyword>
<protein>
    <submittedName>
        <fullName evidence="1">Uncharacterized protein</fullName>
    </submittedName>
</protein>
<keyword evidence="4" id="KW-1185">Reference proteome</keyword>
<accession>A0A1L5YB10</accession>
<reference evidence="1" key="1">
    <citation type="journal article" date="2017" name="Protist">
        <title>Diversity of the Photosynthetic Paulinella Species, with the Description of Paulinella micropora sp. nov. and the Chromatophore Genome Sequence for strain KR01.</title>
        <authorList>
            <person name="Lhee D."/>
            <person name="Yang E.C."/>
            <person name="Kim J.I."/>
            <person name="Nakayama T."/>
            <person name="Zuccarello G."/>
            <person name="Andersen R.A."/>
            <person name="Yoon H.S."/>
        </authorList>
    </citation>
    <scope>NUCLEOTIDE SEQUENCE</scope>
    <source>
        <strain evidence="2">FK01</strain>
        <strain evidence="1">KR01</strain>
    </source>
</reference>
<evidence type="ECO:0000313" key="2">
    <source>
        <dbReference type="EMBL" id="AQX44649.1"/>
    </source>
</evidence>
<dbReference type="EMBL" id="LC490351">
    <property type="protein sequence ID" value="BBL85855.1"/>
    <property type="molecule type" value="Genomic_DNA"/>
</dbReference>
<organism evidence="1">
    <name type="scientific">Paulinella micropora</name>
    <dbReference type="NCBI Taxonomy" id="1928728"/>
    <lineage>
        <taxon>Eukaryota</taxon>
        <taxon>Sar</taxon>
        <taxon>Rhizaria</taxon>
        <taxon>Cercozoa</taxon>
        <taxon>Imbricatea</taxon>
        <taxon>Silicofilosea</taxon>
        <taxon>Euglyphida</taxon>
        <taxon>Paulinellidae</taxon>
        <taxon>Paulinella</taxon>
    </lineage>
</organism>
<evidence type="ECO:0000313" key="4">
    <source>
        <dbReference type="Proteomes" id="UP000503178"/>
    </source>
</evidence>
<proteinExistence type="predicted"/>
<evidence type="ECO:0000313" key="3">
    <source>
        <dbReference type="EMBL" id="BBL85855.1"/>
    </source>
</evidence>